<evidence type="ECO:0000259" key="7">
    <source>
        <dbReference type="PROSITE" id="PS50863"/>
    </source>
</evidence>
<keyword evidence="4" id="KW-0804">Transcription</keyword>
<feature type="compositionally biased region" description="Low complexity" evidence="6">
    <location>
        <begin position="965"/>
        <end position="975"/>
    </location>
</feature>
<feature type="domain" description="TF-B3" evidence="7">
    <location>
        <begin position="445"/>
        <end position="543"/>
    </location>
</feature>
<feature type="region of interest" description="Disordered" evidence="6">
    <location>
        <begin position="655"/>
        <end position="736"/>
    </location>
</feature>
<keyword evidence="8" id="KW-1185">Reference proteome</keyword>
<comment type="subcellular location">
    <subcellularLocation>
        <location evidence="1">Nucleus</location>
    </subcellularLocation>
</comment>
<protein>
    <submittedName>
        <fullName evidence="9">B3 domain-containing protein REM17-like</fullName>
    </submittedName>
</protein>
<proteinExistence type="predicted"/>
<feature type="domain" description="TF-B3" evidence="7">
    <location>
        <begin position="850"/>
        <end position="946"/>
    </location>
</feature>
<dbReference type="PANTHER" id="PTHR31674:SF22">
    <property type="entry name" value="B3 DOMAIN-CONTAINING PROTEIN REM17"/>
    <property type="match status" value="1"/>
</dbReference>
<dbReference type="InterPro" id="IPR003340">
    <property type="entry name" value="B3_DNA-bd"/>
</dbReference>
<dbReference type="GeneID" id="104776613"/>
<dbReference type="PANTHER" id="PTHR31674">
    <property type="entry name" value="B3 DOMAIN-CONTAINING PROTEIN REM-LIKE 3-RELATED"/>
    <property type="match status" value="1"/>
</dbReference>
<evidence type="ECO:0000256" key="5">
    <source>
        <dbReference type="ARBA" id="ARBA00023242"/>
    </source>
</evidence>
<feature type="region of interest" description="Disordered" evidence="6">
    <location>
        <begin position="372"/>
        <end position="393"/>
    </location>
</feature>
<feature type="region of interest" description="Disordered" evidence="6">
    <location>
        <begin position="964"/>
        <end position="987"/>
    </location>
</feature>
<dbReference type="Proteomes" id="UP000694864">
    <property type="component" value="Chromosome 3"/>
</dbReference>
<dbReference type="Pfam" id="PF02362">
    <property type="entry name" value="B3"/>
    <property type="match status" value="8"/>
</dbReference>
<evidence type="ECO:0000256" key="2">
    <source>
        <dbReference type="ARBA" id="ARBA00023015"/>
    </source>
</evidence>
<dbReference type="SMART" id="SM01019">
    <property type="entry name" value="B3"/>
    <property type="match status" value="8"/>
</dbReference>
<evidence type="ECO:0000256" key="1">
    <source>
        <dbReference type="ARBA" id="ARBA00004123"/>
    </source>
</evidence>
<feature type="domain" description="TF-B3" evidence="7">
    <location>
        <begin position="1020"/>
        <end position="1117"/>
    </location>
</feature>
<feature type="compositionally biased region" description="Polar residues" evidence="6">
    <location>
        <begin position="268"/>
        <end position="277"/>
    </location>
</feature>
<keyword evidence="5" id="KW-0539">Nucleus</keyword>
<evidence type="ECO:0000256" key="6">
    <source>
        <dbReference type="SAM" id="MobiDB-lite"/>
    </source>
</evidence>
<feature type="domain" description="TF-B3" evidence="7">
    <location>
        <begin position="560"/>
        <end position="654"/>
    </location>
</feature>
<evidence type="ECO:0000256" key="3">
    <source>
        <dbReference type="ARBA" id="ARBA00023125"/>
    </source>
</evidence>
<feature type="domain" description="TF-B3" evidence="7">
    <location>
        <begin position="267"/>
        <end position="363"/>
    </location>
</feature>
<dbReference type="SUPFAM" id="SSF101936">
    <property type="entry name" value="DNA-binding pseudobarrel domain"/>
    <property type="match status" value="8"/>
</dbReference>
<feature type="domain" description="TF-B3" evidence="7">
    <location>
        <begin position="739"/>
        <end position="837"/>
    </location>
</feature>
<evidence type="ECO:0000313" key="8">
    <source>
        <dbReference type="Proteomes" id="UP000694864"/>
    </source>
</evidence>
<reference evidence="8" key="1">
    <citation type="journal article" date="2014" name="Nat. Commun.">
        <title>The emerging biofuel crop Camelina sativa retains a highly undifferentiated hexaploid genome structure.</title>
        <authorList>
            <person name="Kagale S."/>
            <person name="Koh C."/>
            <person name="Nixon J."/>
            <person name="Bollina V."/>
            <person name="Clarke W.E."/>
            <person name="Tuteja R."/>
            <person name="Spillane C."/>
            <person name="Robinson S.J."/>
            <person name="Links M.G."/>
            <person name="Clarke C."/>
            <person name="Higgins E.E."/>
            <person name="Huebert T."/>
            <person name="Sharpe A.G."/>
            <person name="Parkin I.A."/>
        </authorList>
    </citation>
    <scope>NUCLEOTIDE SEQUENCE [LARGE SCALE GENOMIC DNA]</scope>
    <source>
        <strain evidence="8">cv. DH55</strain>
    </source>
</reference>
<organism evidence="8 9">
    <name type="scientific">Camelina sativa</name>
    <name type="common">False flax</name>
    <name type="synonym">Myagrum sativum</name>
    <dbReference type="NCBI Taxonomy" id="90675"/>
    <lineage>
        <taxon>Eukaryota</taxon>
        <taxon>Viridiplantae</taxon>
        <taxon>Streptophyta</taxon>
        <taxon>Embryophyta</taxon>
        <taxon>Tracheophyta</taxon>
        <taxon>Spermatophyta</taxon>
        <taxon>Magnoliopsida</taxon>
        <taxon>eudicotyledons</taxon>
        <taxon>Gunneridae</taxon>
        <taxon>Pentapetalae</taxon>
        <taxon>rosids</taxon>
        <taxon>malvids</taxon>
        <taxon>Brassicales</taxon>
        <taxon>Brassicaceae</taxon>
        <taxon>Camelineae</taxon>
        <taxon>Camelina</taxon>
    </lineage>
</organism>
<feature type="region of interest" description="Disordered" evidence="6">
    <location>
        <begin position="418"/>
        <end position="441"/>
    </location>
</feature>
<reference evidence="9" key="2">
    <citation type="submission" date="2025-08" db="UniProtKB">
        <authorList>
            <consortium name="RefSeq"/>
        </authorList>
    </citation>
    <scope>IDENTIFICATION</scope>
    <source>
        <tissue evidence="9">Leaf</tissue>
    </source>
</reference>
<dbReference type="InterPro" id="IPR039218">
    <property type="entry name" value="REM_fam"/>
</dbReference>
<sequence length="1120" mass="127553">MADQSLYSPIKPHFFKPLLPGFRTHLNIPIAFFSKYVEGRNHQNKTPKLRSDASDITWLVKMDGLKLTDGWEDFASAHDLRIGDIVVFRHEGEMVFHVTALGPSCCEIQYTSSSSHNINDDDETNIVSRNSLRVKKNSRKKMECSSNPFRFVAKVSAWGLSNDRQYIPITFARSNGLNKMRGKKIYLRNDEGRSWKLGLEHDKTGVHTYLISGWRRFCDANGINQGQQHTFKLVRRSAPPVIRLSRPKPRPKQRSESESESPLDHSCFQGSVSPSSLSNDQLYLPRSFVSLHGLEKRCSEIILKNEQGSKWPLVLKHTKSINLTYLKKGWTSFCDFNGIKIGDSFKFKLSGTCEEPVLSLCPAEPNRAKTPLKCSEGSDDDVNPEESKEEKNISQECLEIKKRKYQPRCRASVENMDDDQTHIGNSSRVKKNPRKKVESSSNHSRFVAKVSAWTLSSDRQYIPITFARLNGLNKMRGKKIYLHNEEGRSWRLGLEHDKTGMHTYLKSGWRRFCSANGISQGQQHTFKLVRRSAPPVIRLCRAKPKPKQRSETESASDNSCFEGFVNPLSLRNDLLYLPRNFVISNGLDKRCSEIVLKNGEGIKWHLVLKHYKSATYLKKGWSSFCQVNRIKAGDSFKFKLVGTWKEPVLSLCPAESNREKNPSKCSEGIDDVKPEESEEESNEDKNISQNCLGIKKRKSQSRYKASVENMDDDQTNIGNSSRVKKNPRKKVKSSSDHSSFVANVTASSLNEDRLYLPLRFERSNGLDKMSGKKIVLLNEEGRSWKLNLAYNKSGMHTYARPGWKRFCDANGMSQGQQFTFELVQKSAPPVMRLYLAKHRPKSESSSHHSYFVGSVTASSLNKDKLYLWRSFVRSNGLDKGCNKMTLKNEWGRERTLVLKHYESKRFTIIKRGWTSFCQDNGLKARDSFKFKLVETGENPILSLCPADSNRDKTPLEYAEGIDNVKSLSSSPSSGDDSSRSKKSEDESIEDKNISQDCLEIKKRKYCLNCRASSSYTPNRFVTLTLTQSAFHNSKLFLPRGFTKVNGINKPRKITLLGQDGVIWVVDLYQEKKCGTMRFGKGWKQFCEAQGVKVGESFMLELIWEDEASPVLKFCTKVNSA</sequence>
<evidence type="ECO:0000256" key="4">
    <source>
        <dbReference type="ARBA" id="ARBA00023163"/>
    </source>
</evidence>
<dbReference type="RefSeq" id="XP_010499009.1">
    <property type="nucleotide sequence ID" value="XM_010500707.1"/>
</dbReference>
<dbReference type="CDD" id="cd10017">
    <property type="entry name" value="B3_DNA"/>
    <property type="match status" value="8"/>
</dbReference>
<dbReference type="Gene3D" id="2.40.330.10">
    <property type="entry name" value="DNA-binding pseudobarrel domain"/>
    <property type="match status" value="8"/>
</dbReference>
<feature type="region of interest" description="Disordered" evidence="6">
    <location>
        <begin position="242"/>
        <end position="277"/>
    </location>
</feature>
<feature type="compositionally biased region" description="Basic residues" evidence="6">
    <location>
        <begin position="722"/>
        <end position="732"/>
    </location>
</feature>
<evidence type="ECO:0000313" key="9">
    <source>
        <dbReference type="RefSeq" id="XP_010499009.1"/>
    </source>
</evidence>
<dbReference type="PROSITE" id="PS50863">
    <property type="entry name" value="B3"/>
    <property type="match status" value="8"/>
</dbReference>
<feature type="compositionally biased region" description="Basic and acidic residues" evidence="6">
    <location>
        <begin position="976"/>
        <end position="987"/>
    </location>
</feature>
<dbReference type="InterPro" id="IPR015300">
    <property type="entry name" value="DNA-bd_pseudobarrel_sf"/>
</dbReference>
<name>A0ABM0YCN8_CAMSA</name>
<accession>A0ABM0YCN8</accession>
<keyword evidence="2" id="KW-0805">Transcription regulation</keyword>
<keyword evidence="3" id="KW-0238">DNA-binding</keyword>
<feature type="domain" description="TF-B3" evidence="7">
    <location>
        <begin position="150"/>
        <end position="248"/>
    </location>
</feature>
<gene>
    <name evidence="9" type="primary">LOC104776613</name>
</gene>
<feature type="domain" description="TF-B3" evidence="7">
    <location>
        <begin position="11"/>
        <end position="104"/>
    </location>
</feature>